<reference evidence="2 3" key="1">
    <citation type="submission" date="2019-11" db="EMBL/GenBank/DDBJ databases">
        <title>Whole genome sequence of Oryza granulata.</title>
        <authorList>
            <person name="Li W."/>
        </authorList>
    </citation>
    <scope>NUCLEOTIDE SEQUENCE [LARGE SCALE GENOMIC DNA]</scope>
    <source>
        <strain evidence="3">cv. Menghai</strain>
        <tissue evidence="2">Leaf</tissue>
    </source>
</reference>
<evidence type="ECO:0000313" key="3">
    <source>
        <dbReference type="Proteomes" id="UP000479710"/>
    </source>
</evidence>
<sequence length="124" mass="12754">MDAEVAFTTPATREKAVLDDEAGLVAWEYAAAQAEEWIATARVASRCAGGPCSGRGGRASPRGQGRGAKDKAGQGAPAQAEGLAVEVSKLHKESRDVLLMMRDIFGQARRAVEAAGLEGGNGGT</sequence>
<comment type="caution">
    <text evidence="2">The sequence shown here is derived from an EMBL/GenBank/DDBJ whole genome shotgun (WGS) entry which is preliminary data.</text>
</comment>
<name>A0A6G1EFG0_9ORYZ</name>
<dbReference type="EMBL" id="SPHZ02000003">
    <property type="protein sequence ID" value="KAF0923326.1"/>
    <property type="molecule type" value="Genomic_DNA"/>
</dbReference>
<keyword evidence="3" id="KW-1185">Reference proteome</keyword>
<dbReference type="AlphaFoldDB" id="A0A6G1EFG0"/>
<dbReference type="Proteomes" id="UP000479710">
    <property type="component" value="Unassembled WGS sequence"/>
</dbReference>
<proteinExistence type="predicted"/>
<feature type="region of interest" description="Disordered" evidence="1">
    <location>
        <begin position="47"/>
        <end position="80"/>
    </location>
</feature>
<accession>A0A6G1EFG0</accession>
<protein>
    <submittedName>
        <fullName evidence="2">Uncharacterized protein</fullName>
    </submittedName>
</protein>
<evidence type="ECO:0000313" key="2">
    <source>
        <dbReference type="EMBL" id="KAF0923326.1"/>
    </source>
</evidence>
<organism evidence="2 3">
    <name type="scientific">Oryza meyeriana var. granulata</name>
    <dbReference type="NCBI Taxonomy" id="110450"/>
    <lineage>
        <taxon>Eukaryota</taxon>
        <taxon>Viridiplantae</taxon>
        <taxon>Streptophyta</taxon>
        <taxon>Embryophyta</taxon>
        <taxon>Tracheophyta</taxon>
        <taxon>Spermatophyta</taxon>
        <taxon>Magnoliopsida</taxon>
        <taxon>Liliopsida</taxon>
        <taxon>Poales</taxon>
        <taxon>Poaceae</taxon>
        <taxon>BOP clade</taxon>
        <taxon>Oryzoideae</taxon>
        <taxon>Oryzeae</taxon>
        <taxon>Oryzinae</taxon>
        <taxon>Oryza</taxon>
        <taxon>Oryza meyeriana</taxon>
    </lineage>
</organism>
<evidence type="ECO:0000256" key="1">
    <source>
        <dbReference type="SAM" id="MobiDB-lite"/>
    </source>
</evidence>
<gene>
    <name evidence="2" type="ORF">E2562_005287</name>
</gene>